<dbReference type="Proteomes" id="UP000663090">
    <property type="component" value="Chromosome"/>
</dbReference>
<name>A0ABX7NCL5_9BACT</name>
<organism evidence="1 2">
    <name type="scientific">Myxococcus landrumensis</name>
    <dbReference type="NCBI Taxonomy" id="2813577"/>
    <lineage>
        <taxon>Bacteria</taxon>
        <taxon>Pseudomonadati</taxon>
        <taxon>Myxococcota</taxon>
        <taxon>Myxococcia</taxon>
        <taxon>Myxococcales</taxon>
        <taxon>Cystobacterineae</taxon>
        <taxon>Myxococcaceae</taxon>
        <taxon>Myxococcus</taxon>
    </lineage>
</organism>
<evidence type="ECO:0000313" key="2">
    <source>
        <dbReference type="Proteomes" id="UP000663090"/>
    </source>
</evidence>
<accession>A0ABX7NCL5</accession>
<reference evidence="1 2" key="1">
    <citation type="submission" date="2021-02" db="EMBL/GenBank/DDBJ databases">
        <title>De Novo genome assembly of isolated myxobacteria.</title>
        <authorList>
            <person name="Stevens D.C."/>
        </authorList>
    </citation>
    <scope>NUCLEOTIDE SEQUENCE [LARGE SCALE GENOMIC DNA]</scope>
    <source>
        <strain evidence="1 2">SCHIC003</strain>
    </source>
</reference>
<dbReference type="RefSeq" id="WP_206717807.1">
    <property type="nucleotide sequence ID" value="NZ_CP071091.1"/>
</dbReference>
<keyword evidence="2" id="KW-1185">Reference proteome</keyword>
<dbReference type="InterPro" id="IPR025083">
    <property type="entry name" value="DUF3969"/>
</dbReference>
<sequence length="130" mass="14004">MNEPTPPRLMSQENLWLRAEGLVDSQRLVAISALGMCHALVQGAVTPAYACHQLFGPALLSRLATLKAHPELRHAIHLASEFEDVADVAPAKLASAISEVQGKLLSVLLALAPLESTEEKWLVPLPDQQA</sequence>
<gene>
    <name evidence="1" type="ORF">JY572_08830</name>
</gene>
<protein>
    <submittedName>
        <fullName evidence="1">DUF3969 family protein</fullName>
    </submittedName>
</protein>
<dbReference type="EMBL" id="CP071091">
    <property type="protein sequence ID" value="QSQ16134.1"/>
    <property type="molecule type" value="Genomic_DNA"/>
</dbReference>
<proteinExistence type="predicted"/>
<evidence type="ECO:0000313" key="1">
    <source>
        <dbReference type="EMBL" id="QSQ16134.1"/>
    </source>
</evidence>
<dbReference type="Pfam" id="PF13108">
    <property type="entry name" value="DUF3969"/>
    <property type="match status" value="1"/>
</dbReference>